<feature type="domain" description="Outer membrane protein beta-barrel" evidence="3">
    <location>
        <begin position="5"/>
        <end position="181"/>
    </location>
</feature>
<gene>
    <name evidence="4" type="ORF">QWY96_18880</name>
</gene>
<evidence type="ECO:0000256" key="2">
    <source>
        <dbReference type="SAM" id="SignalP"/>
    </source>
</evidence>
<comment type="caution">
    <text evidence="4">The sequence shown here is derived from an EMBL/GenBank/DDBJ whole genome shotgun (WGS) entry which is preliminary data.</text>
</comment>
<dbReference type="Pfam" id="PF13505">
    <property type="entry name" value="OMP_b-brl"/>
    <property type="match status" value="1"/>
</dbReference>
<dbReference type="Proteomes" id="UP001223712">
    <property type="component" value="Unassembled WGS sequence"/>
</dbReference>
<dbReference type="InterPro" id="IPR027385">
    <property type="entry name" value="Beta-barrel_OMP"/>
</dbReference>
<keyword evidence="5" id="KW-1185">Reference proteome</keyword>
<dbReference type="InterPro" id="IPR011250">
    <property type="entry name" value="OMP/PagP_B-barrel"/>
</dbReference>
<dbReference type="RefSeq" id="WP_261840639.1">
    <property type="nucleotide sequence ID" value="NZ_AP025459.1"/>
</dbReference>
<feature type="signal peptide" evidence="2">
    <location>
        <begin position="1"/>
        <end position="16"/>
    </location>
</feature>
<evidence type="ECO:0000259" key="3">
    <source>
        <dbReference type="Pfam" id="PF13505"/>
    </source>
</evidence>
<feature type="chain" id="PRO_5045096675" evidence="2">
    <location>
        <begin position="17"/>
        <end position="181"/>
    </location>
</feature>
<evidence type="ECO:0000256" key="1">
    <source>
        <dbReference type="ARBA" id="ARBA00022729"/>
    </source>
</evidence>
<evidence type="ECO:0000313" key="4">
    <source>
        <dbReference type="EMBL" id="MDN3702465.1"/>
    </source>
</evidence>
<dbReference type="EMBL" id="JAUFQY010000002">
    <property type="protein sequence ID" value="MDN3702465.1"/>
    <property type="molecule type" value="Genomic_DNA"/>
</dbReference>
<organism evidence="4 5">
    <name type="scientific">Vibrio artabrorum</name>
    <dbReference type="NCBI Taxonomy" id="446374"/>
    <lineage>
        <taxon>Bacteria</taxon>
        <taxon>Pseudomonadati</taxon>
        <taxon>Pseudomonadota</taxon>
        <taxon>Gammaproteobacteria</taxon>
        <taxon>Vibrionales</taxon>
        <taxon>Vibrionaceae</taxon>
        <taxon>Vibrio</taxon>
    </lineage>
</organism>
<reference evidence="5" key="1">
    <citation type="journal article" date="2019" name="Int. J. Syst. Evol. Microbiol.">
        <title>The Global Catalogue of Microorganisms (GCM) 10K type strain sequencing project: providing services to taxonomists for standard genome sequencing and annotation.</title>
        <authorList>
            <consortium name="The Broad Institute Genomics Platform"/>
            <consortium name="The Broad Institute Genome Sequencing Center for Infectious Disease"/>
            <person name="Wu L."/>
            <person name="Ma J."/>
        </authorList>
    </citation>
    <scope>NUCLEOTIDE SEQUENCE [LARGE SCALE GENOMIC DNA]</scope>
    <source>
        <strain evidence="5">CECT 7226</strain>
    </source>
</reference>
<evidence type="ECO:0000313" key="5">
    <source>
        <dbReference type="Proteomes" id="UP001223712"/>
    </source>
</evidence>
<dbReference type="SUPFAM" id="SSF56925">
    <property type="entry name" value="OMPA-like"/>
    <property type="match status" value="1"/>
</dbReference>
<protein>
    <submittedName>
        <fullName evidence="4">Porin family protein</fullName>
    </submittedName>
</protein>
<dbReference type="Gene3D" id="2.40.160.20">
    <property type="match status" value="1"/>
</dbReference>
<name>A0ABT8CM83_9VIBR</name>
<sequence length="181" mass="19614">MKKLVVLALLSASVSAADRDQFYAGGNVFLVNNTKLGSGSASIDENNDLGGGVFIGYNLPIHPSVDFGLELEYQRFGNAEFTNNNARVQGDAFYINARPKFIDEGNNLYSALILGVGSMNGETTVSGQSASDSTFSYQAGLEVGYMFDNFDFSVGYRYRTAEFDIADVVIKGVTLGVRYNF</sequence>
<accession>A0ABT8CM83</accession>
<keyword evidence="1 2" id="KW-0732">Signal</keyword>
<proteinExistence type="predicted"/>